<evidence type="ECO:0000313" key="3">
    <source>
        <dbReference type="EMBL" id="SFM34166.1"/>
    </source>
</evidence>
<dbReference type="Gene3D" id="3.10.350.10">
    <property type="entry name" value="LysM domain"/>
    <property type="match status" value="2"/>
</dbReference>
<dbReference type="EMBL" id="FOUO01000003">
    <property type="protein sequence ID" value="SFM34166.1"/>
    <property type="molecule type" value="Genomic_DNA"/>
</dbReference>
<dbReference type="InterPro" id="IPR018392">
    <property type="entry name" value="LysM"/>
</dbReference>
<dbReference type="PROSITE" id="PS51782">
    <property type="entry name" value="LYSM"/>
    <property type="match status" value="2"/>
</dbReference>
<dbReference type="PANTHER" id="PTHR33734:SF22">
    <property type="entry name" value="MEMBRANE-BOUND LYTIC MUREIN TRANSGLYCOSYLASE D"/>
    <property type="match status" value="1"/>
</dbReference>
<evidence type="ECO:0000256" key="1">
    <source>
        <dbReference type="SAM" id="MobiDB-lite"/>
    </source>
</evidence>
<keyword evidence="4" id="KW-1185">Reference proteome</keyword>
<organism evidence="3 4">
    <name type="scientific">Ectothiorhodospira mobilis</name>
    <dbReference type="NCBI Taxonomy" id="195064"/>
    <lineage>
        <taxon>Bacteria</taxon>
        <taxon>Pseudomonadati</taxon>
        <taxon>Pseudomonadota</taxon>
        <taxon>Gammaproteobacteria</taxon>
        <taxon>Chromatiales</taxon>
        <taxon>Ectothiorhodospiraceae</taxon>
        <taxon>Ectothiorhodospira</taxon>
    </lineage>
</organism>
<feature type="domain" description="LysM" evidence="2">
    <location>
        <begin position="373"/>
        <end position="417"/>
    </location>
</feature>
<dbReference type="Gene3D" id="1.10.530.10">
    <property type="match status" value="1"/>
</dbReference>
<name>A0A1I4Q2S7_ECTMO</name>
<proteinExistence type="predicted"/>
<dbReference type="STRING" id="195064.SAMN05421721_10381"/>
<evidence type="ECO:0000259" key="2">
    <source>
        <dbReference type="PROSITE" id="PS51782"/>
    </source>
</evidence>
<dbReference type="SMART" id="SM00257">
    <property type="entry name" value="LysM"/>
    <property type="match status" value="2"/>
</dbReference>
<protein>
    <submittedName>
        <fullName evidence="3">Membrane-bound lytic murein transglycosylase D</fullName>
    </submittedName>
</protein>
<accession>A0A1I4Q2S7</accession>
<dbReference type="InterPro" id="IPR023346">
    <property type="entry name" value="Lysozyme-like_dom_sf"/>
</dbReference>
<dbReference type="AlphaFoldDB" id="A0A1I4Q2S7"/>
<dbReference type="SUPFAM" id="SSF54106">
    <property type="entry name" value="LysM domain"/>
    <property type="match status" value="2"/>
</dbReference>
<evidence type="ECO:0000313" key="4">
    <source>
        <dbReference type="Proteomes" id="UP000199556"/>
    </source>
</evidence>
<dbReference type="InterPro" id="IPR036779">
    <property type="entry name" value="LysM_dom_sf"/>
</dbReference>
<gene>
    <name evidence="3" type="ORF">SAMN05421721_10381</name>
</gene>
<dbReference type="Pfam" id="PF01476">
    <property type="entry name" value="LysM"/>
    <property type="match status" value="2"/>
</dbReference>
<dbReference type="SUPFAM" id="SSF53955">
    <property type="entry name" value="Lysozyme-like"/>
    <property type="match status" value="1"/>
</dbReference>
<dbReference type="PANTHER" id="PTHR33734">
    <property type="entry name" value="LYSM DOMAIN-CONTAINING GPI-ANCHORED PROTEIN 2"/>
    <property type="match status" value="1"/>
</dbReference>
<dbReference type="InterPro" id="IPR008258">
    <property type="entry name" value="Transglycosylase_SLT_dom_1"/>
</dbReference>
<feature type="domain" description="LysM" evidence="2">
    <location>
        <begin position="307"/>
        <end position="350"/>
    </location>
</feature>
<sequence>MAAPPEPLEVEPEPVLSAPSPRPKEVQAAAPRDLWERMRRNMDLPREEERSRVSRYIQWYGGHPTHLRRVLVRAEPFLYPILEEIERRHLPAELLLLPVVESGYRTQVQSHDHAAGIWQFIPSTGAHFGLEQNWWYDGRRDVHAATMAALTYLEQLHRRFDGDWFLTLAAYNAGQGTVARAIRQNRALGRPTDYWHLDLPRETEHYVPRLLALAALLADPKTHGLSLPPVPDRPQVTLVRTGGQIELAVAARLAGIDVETLRALNPGLDRWATPPEGPHHLLVPADRAPALRAGLAELDPGERVTWRRHRVRRGEYLGGIAARYDLPVEALRRVNGIRGDLIRAGEHLLIPGGGDAKAPDRLRADRGDEDRIVRHDVRPGDTLWALSRRYGVSVRDLTRWNDLDKEETLRPGQTLIIRPGSEAA</sequence>
<dbReference type="GO" id="GO:0008932">
    <property type="term" value="F:lytic endotransglycosylase activity"/>
    <property type="evidence" value="ECO:0007669"/>
    <property type="project" value="TreeGrafter"/>
</dbReference>
<dbReference type="Proteomes" id="UP000199556">
    <property type="component" value="Unassembled WGS sequence"/>
</dbReference>
<dbReference type="CDD" id="cd00118">
    <property type="entry name" value="LysM"/>
    <property type="match status" value="2"/>
</dbReference>
<feature type="region of interest" description="Disordered" evidence="1">
    <location>
        <begin position="1"/>
        <end position="32"/>
    </location>
</feature>
<reference evidence="3 4" key="1">
    <citation type="submission" date="2016-10" db="EMBL/GenBank/DDBJ databases">
        <authorList>
            <person name="de Groot N.N."/>
        </authorList>
    </citation>
    <scope>NUCLEOTIDE SEQUENCE [LARGE SCALE GENOMIC DNA]</scope>
    <source>
        <strain evidence="3 4">DSM 4180</strain>
    </source>
</reference>
<dbReference type="Pfam" id="PF01464">
    <property type="entry name" value="SLT"/>
    <property type="match status" value="1"/>
</dbReference>
<dbReference type="CDD" id="cd16894">
    <property type="entry name" value="MltD-like"/>
    <property type="match status" value="1"/>
</dbReference>